<dbReference type="OrthoDB" id="8193319at2759"/>
<keyword evidence="5" id="KW-1185">Reference proteome</keyword>
<evidence type="ECO:0000313" key="5">
    <source>
        <dbReference type="Proteomes" id="UP000801492"/>
    </source>
</evidence>
<organism evidence="4 5">
    <name type="scientific">Ignelater luminosus</name>
    <name type="common">Cucubano</name>
    <name type="synonym">Pyrophorus luminosus</name>
    <dbReference type="NCBI Taxonomy" id="2038154"/>
    <lineage>
        <taxon>Eukaryota</taxon>
        <taxon>Metazoa</taxon>
        <taxon>Ecdysozoa</taxon>
        <taxon>Arthropoda</taxon>
        <taxon>Hexapoda</taxon>
        <taxon>Insecta</taxon>
        <taxon>Pterygota</taxon>
        <taxon>Neoptera</taxon>
        <taxon>Endopterygota</taxon>
        <taxon>Coleoptera</taxon>
        <taxon>Polyphaga</taxon>
        <taxon>Elateriformia</taxon>
        <taxon>Elateroidea</taxon>
        <taxon>Elateridae</taxon>
        <taxon>Agrypninae</taxon>
        <taxon>Pyrophorini</taxon>
        <taxon>Ignelater</taxon>
    </lineage>
</organism>
<accession>A0A8K0DBD0</accession>
<comment type="caution">
    <text evidence="4">The sequence shown here is derived from an EMBL/GenBank/DDBJ whole genome shotgun (WGS) entry which is preliminary data.</text>
</comment>
<comment type="cofactor">
    <cofactor evidence="1">
        <name>a divalent metal cation</name>
        <dbReference type="ChEBI" id="CHEBI:60240"/>
    </cofactor>
</comment>
<dbReference type="EMBL" id="VTPC01001818">
    <property type="protein sequence ID" value="KAF2901174.1"/>
    <property type="molecule type" value="Genomic_DNA"/>
</dbReference>
<protein>
    <recommendedName>
        <fullName evidence="3">DDE Tnp4 domain-containing protein</fullName>
    </recommendedName>
</protein>
<gene>
    <name evidence="4" type="ORF">ILUMI_05013</name>
</gene>
<keyword evidence="2" id="KW-0479">Metal-binding</keyword>
<name>A0A8K0DBD0_IGNLU</name>
<reference evidence="4" key="1">
    <citation type="submission" date="2019-08" db="EMBL/GenBank/DDBJ databases">
        <title>The genome of the North American firefly Photinus pyralis.</title>
        <authorList>
            <consortium name="Photinus pyralis genome working group"/>
            <person name="Fallon T.R."/>
            <person name="Sander Lower S.E."/>
            <person name="Weng J.-K."/>
        </authorList>
    </citation>
    <scope>NUCLEOTIDE SEQUENCE</scope>
    <source>
        <strain evidence="4">TRF0915ILg1</strain>
        <tissue evidence="4">Whole body</tissue>
    </source>
</reference>
<evidence type="ECO:0000256" key="1">
    <source>
        <dbReference type="ARBA" id="ARBA00001968"/>
    </source>
</evidence>
<evidence type="ECO:0000313" key="4">
    <source>
        <dbReference type="EMBL" id="KAF2901174.1"/>
    </source>
</evidence>
<evidence type="ECO:0000259" key="3">
    <source>
        <dbReference type="Pfam" id="PF13359"/>
    </source>
</evidence>
<evidence type="ECO:0000256" key="2">
    <source>
        <dbReference type="ARBA" id="ARBA00022723"/>
    </source>
</evidence>
<proteinExistence type="predicted"/>
<sequence>MVGVFKNTSLYERLQNNMLQLSDYEPLPNREKLMPYVIVADDAFSLGRHNEVISWSTSKRIFNYRTSRARRIVEYVFGIMSAIFRVLRKPMLLEPEKAQKVVLAGIYLHNFLRNSNTLKNVYTPRGIFDSEDSGQVSAGSWRNDRYI</sequence>
<dbReference type="Pfam" id="PF13359">
    <property type="entry name" value="DDE_Tnp_4"/>
    <property type="match status" value="1"/>
</dbReference>
<dbReference type="InterPro" id="IPR027806">
    <property type="entry name" value="HARBI1_dom"/>
</dbReference>
<feature type="domain" description="DDE Tnp4" evidence="3">
    <location>
        <begin position="4"/>
        <end position="110"/>
    </location>
</feature>
<dbReference type="Proteomes" id="UP000801492">
    <property type="component" value="Unassembled WGS sequence"/>
</dbReference>
<dbReference type="AlphaFoldDB" id="A0A8K0DBD0"/>
<dbReference type="GO" id="GO:0046872">
    <property type="term" value="F:metal ion binding"/>
    <property type="evidence" value="ECO:0007669"/>
    <property type="project" value="UniProtKB-KW"/>
</dbReference>